<dbReference type="EMBL" id="JAGMVJ010000015">
    <property type="protein sequence ID" value="KAH7080724.1"/>
    <property type="molecule type" value="Genomic_DNA"/>
</dbReference>
<dbReference type="InterPro" id="IPR013766">
    <property type="entry name" value="Thioredoxin_domain"/>
</dbReference>
<dbReference type="CDD" id="cd02947">
    <property type="entry name" value="TRX_family"/>
    <property type="match status" value="1"/>
</dbReference>
<dbReference type="InterPro" id="IPR036249">
    <property type="entry name" value="Thioredoxin-like_sf"/>
</dbReference>
<dbReference type="OrthoDB" id="10263751at2759"/>
<dbReference type="SUPFAM" id="SSF52833">
    <property type="entry name" value="Thioredoxin-like"/>
    <property type="match status" value="1"/>
</dbReference>
<dbReference type="Gene3D" id="3.40.30.10">
    <property type="entry name" value="Glutaredoxin"/>
    <property type="match status" value="1"/>
</dbReference>
<keyword evidence="3" id="KW-1185">Reference proteome</keyword>
<proteinExistence type="predicted"/>
<dbReference type="AlphaFoldDB" id="A0A8K0R2C2"/>
<sequence>MHWPSHLPRQSTVILKSSLCHAHNLFSVDLLLKTSNTMSAPEIPALHSKAEYLKAVMYEGVTILEGTATWCQNCKVIAPEVAKMVAEYPNVKFYTYDVEECEDIAQELGVSQMPTFSIFKDGDIQEGVTGAKPKEIRKAIEGCLG</sequence>
<dbReference type="PROSITE" id="PS51352">
    <property type="entry name" value="THIOREDOXIN_2"/>
    <property type="match status" value="1"/>
</dbReference>
<dbReference type="Proteomes" id="UP000813461">
    <property type="component" value="Unassembled WGS sequence"/>
</dbReference>
<feature type="domain" description="Thioredoxin" evidence="1">
    <location>
        <begin position="32"/>
        <end position="145"/>
    </location>
</feature>
<gene>
    <name evidence="2" type="ORF">FB567DRAFT_531570</name>
</gene>
<dbReference type="InterPro" id="IPR050620">
    <property type="entry name" value="Thioredoxin_H-type-like"/>
</dbReference>
<dbReference type="PANTHER" id="PTHR10438:SF468">
    <property type="entry name" value="THIOREDOXIN-1-RELATED"/>
    <property type="match status" value="1"/>
</dbReference>
<dbReference type="Pfam" id="PF00085">
    <property type="entry name" value="Thioredoxin"/>
    <property type="match status" value="1"/>
</dbReference>
<reference evidence="2" key="1">
    <citation type="journal article" date="2021" name="Nat. Commun.">
        <title>Genetic determinants of endophytism in the Arabidopsis root mycobiome.</title>
        <authorList>
            <person name="Mesny F."/>
            <person name="Miyauchi S."/>
            <person name="Thiergart T."/>
            <person name="Pickel B."/>
            <person name="Atanasova L."/>
            <person name="Karlsson M."/>
            <person name="Huettel B."/>
            <person name="Barry K.W."/>
            <person name="Haridas S."/>
            <person name="Chen C."/>
            <person name="Bauer D."/>
            <person name="Andreopoulos W."/>
            <person name="Pangilinan J."/>
            <person name="LaButti K."/>
            <person name="Riley R."/>
            <person name="Lipzen A."/>
            <person name="Clum A."/>
            <person name="Drula E."/>
            <person name="Henrissat B."/>
            <person name="Kohler A."/>
            <person name="Grigoriev I.V."/>
            <person name="Martin F.M."/>
            <person name="Hacquard S."/>
        </authorList>
    </citation>
    <scope>NUCLEOTIDE SEQUENCE</scope>
    <source>
        <strain evidence="2">MPI-SDFR-AT-0120</strain>
    </source>
</reference>
<dbReference type="PANTHER" id="PTHR10438">
    <property type="entry name" value="THIOREDOXIN"/>
    <property type="match status" value="1"/>
</dbReference>
<protein>
    <submittedName>
        <fullName evidence="2">Thioredoxin-like protein</fullName>
    </submittedName>
</protein>
<evidence type="ECO:0000313" key="3">
    <source>
        <dbReference type="Proteomes" id="UP000813461"/>
    </source>
</evidence>
<evidence type="ECO:0000259" key="1">
    <source>
        <dbReference type="PROSITE" id="PS51352"/>
    </source>
</evidence>
<evidence type="ECO:0000313" key="2">
    <source>
        <dbReference type="EMBL" id="KAH7080724.1"/>
    </source>
</evidence>
<organism evidence="2 3">
    <name type="scientific">Paraphoma chrysanthemicola</name>
    <dbReference type="NCBI Taxonomy" id="798071"/>
    <lineage>
        <taxon>Eukaryota</taxon>
        <taxon>Fungi</taxon>
        <taxon>Dikarya</taxon>
        <taxon>Ascomycota</taxon>
        <taxon>Pezizomycotina</taxon>
        <taxon>Dothideomycetes</taxon>
        <taxon>Pleosporomycetidae</taxon>
        <taxon>Pleosporales</taxon>
        <taxon>Pleosporineae</taxon>
        <taxon>Phaeosphaeriaceae</taxon>
        <taxon>Paraphoma</taxon>
    </lineage>
</organism>
<name>A0A8K0R2C2_9PLEO</name>
<accession>A0A8K0R2C2</accession>
<comment type="caution">
    <text evidence="2">The sequence shown here is derived from an EMBL/GenBank/DDBJ whole genome shotgun (WGS) entry which is preliminary data.</text>
</comment>